<keyword evidence="2" id="KW-1133">Transmembrane helix</keyword>
<evidence type="ECO:0000313" key="4">
    <source>
        <dbReference type="Proteomes" id="UP001500483"/>
    </source>
</evidence>
<sequence>MSRPRSVPNRFRARTAGGSRPPRSAVLSCCGLVLLAPLLTSAYVPPRQDAAAVPGRVDVPVVPDDGEAGGTVPGWPVEHPALSLSTRTDPRSAHPGDPLTQSAVVANTGDAALFGIVVSLGSGPCHDVLGRLRPGDSRTVTCAGTAPTSGRVTARAVGMTHTGFAATARATAEVARPAPPPAPPAPARPSVALDILPARNGSVPVRVRNTSAVRLLDVAVTGEPPACRRSFDALEPGEEVTYTCPARPGEVVRLAVTARSLAGAVTAADATLVLPPPAAPPAEPAPAAEPPRPAARPEPPPLDPPVRELADSAGPRESPAPTAGFIAVLGVLVMMVSVGALSSATRPSK</sequence>
<gene>
    <name evidence="3" type="ORF">GCM10020366_35490</name>
</gene>
<feature type="region of interest" description="Disordered" evidence="1">
    <location>
        <begin position="1"/>
        <end position="23"/>
    </location>
</feature>
<organism evidence="3 4">
    <name type="scientific">Saccharopolyspora gregorii</name>
    <dbReference type="NCBI Taxonomy" id="33914"/>
    <lineage>
        <taxon>Bacteria</taxon>
        <taxon>Bacillati</taxon>
        <taxon>Actinomycetota</taxon>
        <taxon>Actinomycetes</taxon>
        <taxon>Pseudonocardiales</taxon>
        <taxon>Pseudonocardiaceae</taxon>
        <taxon>Saccharopolyspora</taxon>
    </lineage>
</organism>
<feature type="compositionally biased region" description="Pro residues" evidence="1">
    <location>
        <begin position="275"/>
        <end position="304"/>
    </location>
</feature>
<dbReference type="EMBL" id="BAAAYK010000038">
    <property type="protein sequence ID" value="GAA3359446.1"/>
    <property type="molecule type" value="Genomic_DNA"/>
</dbReference>
<feature type="transmembrane region" description="Helical" evidence="2">
    <location>
        <begin position="323"/>
        <end position="344"/>
    </location>
</feature>
<keyword evidence="4" id="KW-1185">Reference proteome</keyword>
<dbReference type="InterPro" id="IPR013783">
    <property type="entry name" value="Ig-like_fold"/>
</dbReference>
<dbReference type="Proteomes" id="UP001500483">
    <property type="component" value="Unassembled WGS sequence"/>
</dbReference>
<proteinExistence type="predicted"/>
<name>A0ABP6RSM6_9PSEU</name>
<evidence type="ECO:0000313" key="3">
    <source>
        <dbReference type="EMBL" id="GAA3359446.1"/>
    </source>
</evidence>
<protein>
    <submittedName>
        <fullName evidence="3">Uncharacterized protein</fullName>
    </submittedName>
</protein>
<reference evidence="4" key="1">
    <citation type="journal article" date="2019" name="Int. J. Syst. Evol. Microbiol.">
        <title>The Global Catalogue of Microorganisms (GCM) 10K type strain sequencing project: providing services to taxonomists for standard genome sequencing and annotation.</title>
        <authorList>
            <consortium name="The Broad Institute Genomics Platform"/>
            <consortium name="The Broad Institute Genome Sequencing Center for Infectious Disease"/>
            <person name="Wu L."/>
            <person name="Ma J."/>
        </authorList>
    </citation>
    <scope>NUCLEOTIDE SEQUENCE [LARGE SCALE GENOMIC DNA]</scope>
    <source>
        <strain evidence="4">JCM 9687</strain>
    </source>
</reference>
<dbReference type="Gene3D" id="2.60.40.10">
    <property type="entry name" value="Immunoglobulins"/>
    <property type="match status" value="1"/>
</dbReference>
<comment type="caution">
    <text evidence="3">The sequence shown here is derived from an EMBL/GenBank/DDBJ whole genome shotgun (WGS) entry which is preliminary data.</text>
</comment>
<keyword evidence="2" id="KW-0812">Transmembrane</keyword>
<evidence type="ECO:0000256" key="1">
    <source>
        <dbReference type="SAM" id="MobiDB-lite"/>
    </source>
</evidence>
<accession>A0ABP6RSM6</accession>
<feature type="region of interest" description="Disordered" evidence="1">
    <location>
        <begin position="275"/>
        <end position="321"/>
    </location>
</feature>
<dbReference type="RefSeq" id="WP_258341308.1">
    <property type="nucleotide sequence ID" value="NZ_BAAAYK010000038.1"/>
</dbReference>
<evidence type="ECO:0000256" key="2">
    <source>
        <dbReference type="SAM" id="Phobius"/>
    </source>
</evidence>
<keyword evidence="2" id="KW-0472">Membrane</keyword>